<reference evidence="4" key="1">
    <citation type="submission" date="2016-06" db="UniProtKB">
        <authorList>
            <consortium name="WormBaseParasite"/>
        </authorList>
    </citation>
    <scope>IDENTIFICATION</scope>
</reference>
<sequence length="385" mass="42790">MNVAFFLRMKRPVVPTNQREKERQTSHRVAGEQVAVVRSHSSSREQLDRRRYELPHGSKFRERASESDRFMEAITVNGHRMAGWWPSSWTIIRVTCLAFERGAGRSAAGMLTGAMKESRGRRPARTVIWRASPDDVHPVTPILGNYLRDDHVICSSRSGSSDRPTKRRAEFGTSSIRFGVRSESRPASACVPPSSPPSCVTSLIRRSISAGTYARAAAAEQRKAQSTRLELKTRTLIIRKFWRHRTPETLRKLYPSLPPCPPASRLSDDEDEETEGRSDELRCATSAATSWILHLGRCSSSDTAGSMRITSGNSHTNPLTGTRRPSVASPAISSTGSPRQTPVLHSPVLPHRHHSSVLTSFKGVFFLTLFASSFCLQKAYGIGWL</sequence>
<proteinExistence type="predicted"/>
<feature type="compositionally biased region" description="Polar residues" evidence="1">
    <location>
        <begin position="307"/>
        <end position="320"/>
    </location>
</feature>
<evidence type="ECO:0000313" key="3">
    <source>
        <dbReference type="Proteomes" id="UP000270296"/>
    </source>
</evidence>
<dbReference type="Proteomes" id="UP000270296">
    <property type="component" value="Unassembled WGS sequence"/>
</dbReference>
<evidence type="ECO:0000256" key="1">
    <source>
        <dbReference type="SAM" id="MobiDB-lite"/>
    </source>
</evidence>
<reference evidence="2 3" key="2">
    <citation type="submission" date="2018-11" db="EMBL/GenBank/DDBJ databases">
        <authorList>
            <consortium name="Pathogen Informatics"/>
        </authorList>
    </citation>
    <scope>NUCLEOTIDE SEQUENCE [LARGE SCALE GENOMIC DNA]</scope>
</reference>
<feature type="region of interest" description="Disordered" evidence="1">
    <location>
        <begin position="307"/>
        <end position="346"/>
    </location>
</feature>
<name>A0A183IW14_9BILA</name>
<dbReference type="EMBL" id="UZAM01010965">
    <property type="protein sequence ID" value="VDP14383.1"/>
    <property type="molecule type" value="Genomic_DNA"/>
</dbReference>
<dbReference type="AlphaFoldDB" id="A0A183IW14"/>
<protein>
    <submittedName>
        <fullName evidence="2 4">Uncharacterized protein</fullName>
    </submittedName>
</protein>
<evidence type="ECO:0000313" key="2">
    <source>
        <dbReference type="EMBL" id="VDP14383.1"/>
    </source>
</evidence>
<gene>
    <name evidence="2" type="ORF">SBAD_LOCUS7811</name>
</gene>
<feature type="region of interest" description="Disordered" evidence="1">
    <location>
        <begin position="252"/>
        <end position="281"/>
    </location>
</feature>
<keyword evidence="3" id="KW-1185">Reference proteome</keyword>
<organism evidence="4">
    <name type="scientific">Soboliphyme baturini</name>
    <dbReference type="NCBI Taxonomy" id="241478"/>
    <lineage>
        <taxon>Eukaryota</taxon>
        <taxon>Metazoa</taxon>
        <taxon>Ecdysozoa</taxon>
        <taxon>Nematoda</taxon>
        <taxon>Enoplea</taxon>
        <taxon>Dorylaimia</taxon>
        <taxon>Dioctophymatida</taxon>
        <taxon>Dioctophymatoidea</taxon>
        <taxon>Soboliphymatidae</taxon>
        <taxon>Soboliphyme</taxon>
    </lineage>
</organism>
<feature type="compositionally biased region" description="Polar residues" evidence="1">
    <location>
        <begin position="331"/>
        <end position="340"/>
    </location>
</feature>
<feature type="region of interest" description="Disordered" evidence="1">
    <location>
        <begin position="16"/>
        <end position="47"/>
    </location>
</feature>
<dbReference type="WBParaSite" id="SBAD_0000810401-mRNA-1">
    <property type="protein sequence ID" value="SBAD_0000810401-mRNA-1"/>
    <property type="gene ID" value="SBAD_0000810401"/>
</dbReference>
<accession>A0A183IW14</accession>
<evidence type="ECO:0000313" key="4">
    <source>
        <dbReference type="WBParaSite" id="SBAD_0000810401-mRNA-1"/>
    </source>
</evidence>